<protein>
    <submittedName>
        <fullName evidence="1">Uncharacterized protein</fullName>
    </submittedName>
</protein>
<reference evidence="1 2" key="1">
    <citation type="journal article" date="2006" name="Science">
        <title>The genome of black cottonwood, Populus trichocarpa (Torr. &amp; Gray).</title>
        <authorList>
            <person name="Tuskan G.A."/>
            <person name="Difazio S."/>
            <person name="Jansson S."/>
            <person name="Bohlmann J."/>
            <person name="Grigoriev I."/>
            <person name="Hellsten U."/>
            <person name="Putnam N."/>
            <person name="Ralph S."/>
            <person name="Rombauts S."/>
            <person name="Salamov A."/>
            <person name="Schein J."/>
            <person name="Sterck L."/>
            <person name="Aerts A."/>
            <person name="Bhalerao R.R."/>
            <person name="Bhalerao R.P."/>
            <person name="Blaudez D."/>
            <person name="Boerjan W."/>
            <person name="Brun A."/>
            <person name="Brunner A."/>
            <person name="Busov V."/>
            <person name="Campbell M."/>
            <person name="Carlson J."/>
            <person name="Chalot M."/>
            <person name="Chapman J."/>
            <person name="Chen G.L."/>
            <person name="Cooper D."/>
            <person name="Coutinho P.M."/>
            <person name="Couturier J."/>
            <person name="Covert S."/>
            <person name="Cronk Q."/>
            <person name="Cunningham R."/>
            <person name="Davis J."/>
            <person name="Degroeve S."/>
            <person name="Dejardin A."/>
            <person name="Depamphilis C."/>
            <person name="Detter J."/>
            <person name="Dirks B."/>
            <person name="Dubchak I."/>
            <person name="Duplessis S."/>
            <person name="Ehlting J."/>
            <person name="Ellis B."/>
            <person name="Gendler K."/>
            <person name="Goodstein D."/>
            <person name="Gribskov M."/>
            <person name="Grimwood J."/>
            <person name="Groover A."/>
            <person name="Gunter L."/>
            <person name="Hamberger B."/>
            <person name="Heinze B."/>
            <person name="Helariutta Y."/>
            <person name="Henrissat B."/>
            <person name="Holligan D."/>
            <person name="Holt R."/>
            <person name="Huang W."/>
            <person name="Islam-Faridi N."/>
            <person name="Jones S."/>
            <person name="Jones-Rhoades M."/>
            <person name="Jorgensen R."/>
            <person name="Joshi C."/>
            <person name="Kangasjarvi J."/>
            <person name="Karlsson J."/>
            <person name="Kelleher C."/>
            <person name="Kirkpatrick R."/>
            <person name="Kirst M."/>
            <person name="Kohler A."/>
            <person name="Kalluri U."/>
            <person name="Larimer F."/>
            <person name="Leebens-Mack J."/>
            <person name="Leple J.C."/>
            <person name="Locascio P."/>
            <person name="Lou Y."/>
            <person name="Lucas S."/>
            <person name="Martin F."/>
            <person name="Montanini B."/>
            <person name="Napoli C."/>
            <person name="Nelson D.R."/>
            <person name="Nelson C."/>
            <person name="Nieminen K."/>
            <person name="Nilsson O."/>
            <person name="Pereda V."/>
            <person name="Peter G."/>
            <person name="Philippe R."/>
            <person name="Pilate G."/>
            <person name="Poliakov A."/>
            <person name="Razumovskaya J."/>
            <person name="Richardson P."/>
            <person name="Rinaldi C."/>
            <person name="Ritland K."/>
            <person name="Rouze P."/>
            <person name="Ryaboy D."/>
            <person name="Schmutz J."/>
            <person name="Schrader J."/>
            <person name="Segerman B."/>
            <person name="Shin H."/>
            <person name="Siddiqui A."/>
            <person name="Sterky F."/>
            <person name="Terry A."/>
            <person name="Tsai C.J."/>
            <person name="Uberbacher E."/>
            <person name="Unneberg P."/>
            <person name="Vahala J."/>
            <person name="Wall K."/>
            <person name="Wessler S."/>
            <person name="Yang G."/>
            <person name="Yin T."/>
            <person name="Douglas C."/>
            <person name="Marra M."/>
            <person name="Sandberg G."/>
            <person name="Van de Peer Y."/>
            <person name="Rokhsar D."/>
        </authorList>
    </citation>
    <scope>NUCLEOTIDE SEQUENCE [LARGE SCALE GENOMIC DNA]</scope>
    <source>
        <strain evidence="2">cv. Nisqually</strain>
    </source>
</reference>
<evidence type="ECO:0000313" key="1">
    <source>
        <dbReference type="EMBL" id="KAI9384235.1"/>
    </source>
</evidence>
<dbReference type="Proteomes" id="UP000006729">
    <property type="component" value="Chromosome 12"/>
</dbReference>
<proteinExistence type="predicted"/>
<comment type="caution">
    <text evidence="1">The sequence shown here is derived from an EMBL/GenBank/DDBJ whole genome shotgun (WGS) entry which is preliminary data.</text>
</comment>
<evidence type="ECO:0000313" key="2">
    <source>
        <dbReference type="Proteomes" id="UP000006729"/>
    </source>
</evidence>
<name>A0ACC0S5Q5_POPTR</name>
<dbReference type="EMBL" id="CM009301">
    <property type="protein sequence ID" value="KAI9384235.1"/>
    <property type="molecule type" value="Genomic_DNA"/>
</dbReference>
<accession>A0ACC0S5Q5</accession>
<gene>
    <name evidence="1" type="ORF">POPTR_012G028600v4</name>
</gene>
<organism evidence="1 2">
    <name type="scientific">Populus trichocarpa</name>
    <name type="common">Western balsam poplar</name>
    <name type="synonym">Populus balsamifera subsp. trichocarpa</name>
    <dbReference type="NCBI Taxonomy" id="3694"/>
    <lineage>
        <taxon>Eukaryota</taxon>
        <taxon>Viridiplantae</taxon>
        <taxon>Streptophyta</taxon>
        <taxon>Embryophyta</taxon>
        <taxon>Tracheophyta</taxon>
        <taxon>Spermatophyta</taxon>
        <taxon>Magnoliopsida</taxon>
        <taxon>eudicotyledons</taxon>
        <taxon>Gunneridae</taxon>
        <taxon>Pentapetalae</taxon>
        <taxon>rosids</taxon>
        <taxon>fabids</taxon>
        <taxon>Malpighiales</taxon>
        <taxon>Salicaceae</taxon>
        <taxon>Saliceae</taxon>
        <taxon>Populus</taxon>
    </lineage>
</organism>
<keyword evidence="2" id="KW-1185">Reference proteome</keyword>
<sequence length="1067" mass="119059">MGFSLPCLSQSLSFILLLFHFHSTISSPLSSNYSSSSSHLCAHRQSLSLLQFKLSFSIQSSPFWFARNYQYDQYPKTGSWKEGTDCCLWDGVTCDLKTGHVTALDLSCSMLYGTLLPNNSLFSLHHLQQLDLSFNDFNSSHISSRFGQFSNLTHLNLSGSDLAGQVPSEISHLSKMVSLDLSWNDYVSVEPISFDKLSFDKLVRNLTKLRELDLSLVNMSLVVPDSLMNLSSSLSSFKLNYCRLKGKLPSSMGKFKHLQYLDLGGNDFTGSIPYDFDQLTELVSLRLSFNFYPSLEPISFDKLVRNLTKLRELDLSWVNMSLVVPDSFMNLSSSLSSLKLNHCRLQGKLPSSMGKFKHLQYLDLGGNDFTGSIPYDFKQLTELVSLGLSSNNYLSLEPISFHKIVQNLTKLRELDLGYVNMSLVSQKIFNSLTNLSSSLSSLSLWSCGLQGKFPGNIFLLPNLELLDLSYNEGLIGSFPSSNLSNVLSLLDLSNTRISVYLENDLISNLKSLEYIFLRNCNIIRSDLALLGNLTKIIYLDLSSNNFIGEIPSSLENLVHLRYLKLDSNKFMGQIPDFLSSLSNLRSLHLYGNLFNGTIPSSLFALPSLYYLDLHNNNLIGNISELQHDSLTYLDLSNNHLRGPIPSSIFKQENLEVLILESNSKLTGEISSSICKLRFLHVLDLSNNSLSGSTPLCLGNFSNMLSVLHLGMNNLQGTLPSTFSKDNSLEYLNLNGNELEGKIPPSIINCTMLEVLDLGNNKIEDAFPYFLETLPKLQILVLKSNKLQGFVKGPTAHNSFSKLQILDISDNDFSGSLPTGYFNSLEAMMASDQIMIYMNATNYSSYVYSIEMTWKGVEIEFPKIQSTIRILDLSKNNFIGEIPKVIGKLKALQQLNLSHNSLTGQIQSSLGNLTNLESLDLSSNLLTGRIPTQLAGLTFLAILNLSHNQFEGRIPSGEQFNTFTVTSFEGNLGLCGFQVLKECYGDEAPSLLPSSFDEGDDSTLFGDGFGWKAVTMGYVCGFVFGVATGYVVFRTKKPSWFFRMVEDIWNLKSKKTKKNVDRCGARRN</sequence>